<accession>E2S696</accession>
<sequence>MKLCRVSYAISPIVSQNRGQAGRRCYVGGVAELARIPARELAQYRQRNEVPVRSALYFGVPAGFAIGFANTGVDYMLMGAGVLAVFAVLGLVHLIRNYPRGINAAQEEFRDGDYPTIAYIAPFIPIAAPLIMAPLSAAGLLPEVELAPPVAGVLSGAWWAFGLPLGIWSMFSQSFRIGRRRINKILEKDPLDGVTEARLELADAHSDILTALVAAGAVQGNTINSTALSKFMKVDLDPLSEQLDALAKADLVKLSRMGLRTAPAKWTITITPTGVRCLYQVGRR</sequence>
<dbReference type="Proteomes" id="UP000003020">
    <property type="component" value="Unassembled WGS sequence"/>
</dbReference>
<dbReference type="EMBL" id="ABYQ02000014">
    <property type="protein sequence ID" value="EFQ79538.1"/>
    <property type="molecule type" value="Genomic_DNA"/>
</dbReference>
<organism evidence="2 3">
    <name type="scientific">Corynebacterium pseudogenitalium ATCC 33035</name>
    <dbReference type="NCBI Taxonomy" id="525264"/>
    <lineage>
        <taxon>Bacteria</taxon>
        <taxon>Bacillati</taxon>
        <taxon>Actinomycetota</taxon>
        <taxon>Actinomycetes</taxon>
        <taxon>Mycobacteriales</taxon>
        <taxon>Corynebacteriaceae</taxon>
        <taxon>Corynebacterium</taxon>
    </lineage>
</organism>
<dbReference type="HOGENOM" id="CLU_087866_0_0_11"/>
<feature type="transmembrane region" description="Helical" evidence="1">
    <location>
        <begin position="150"/>
        <end position="171"/>
    </location>
</feature>
<evidence type="ECO:0000256" key="1">
    <source>
        <dbReference type="SAM" id="Phobius"/>
    </source>
</evidence>
<name>E2S696_9CORY</name>
<dbReference type="eggNOG" id="ENOG5031BNE">
    <property type="taxonomic scope" value="Bacteria"/>
</dbReference>
<keyword evidence="1" id="KW-0812">Transmembrane</keyword>
<feature type="transmembrane region" description="Helical" evidence="1">
    <location>
        <begin position="116"/>
        <end position="138"/>
    </location>
</feature>
<reference evidence="2 3" key="1">
    <citation type="submission" date="2010-08" db="EMBL/GenBank/DDBJ databases">
        <authorList>
            <person name="Muzny D."/>
            <person name="Qin X."/>
            <person name="Buhay C."/>
            <person name="Dugan-Rocha S."/>
            <person name="Ding Y."/>
            <person name="Chen G."/>
            <person name="Hawes A."/>
            <person name="Holder M."/>
            <person name="Jhangiani S."/>
            <person name="Johnson A."/>
            <person name="Khan Z."/>
            <person name="Li Z."/>
            <person name="Liu W."/>
            <person name="Liu X."/>
            <person name="Perez L."/>
            <person name="Shen H."/>
            <person name="Wang Q."/>
            <person name="Watt J."/>
            <person name="Xi L."/>
            <person name="Xin Y."/>
            <person name="Zhou J."/>
            <person name="Deng J."/>
            <person name="Jiang H."/>
            <person name="Liu Y."/>
            <person name="Qu J."/>
            <person name="Song X.-Z."/>
            <person name="Zhang L."/>
            <person name="Villasana D."/>
            <person name="Johnson A."/>
            <person name="Liu J."/>
            <person name="Liyanage D."/>
            <person name="Lorensuhewa L."/>
            <person name="Robinson T."/>
            <person name="Song A."/>
            <person name="Song B.-B."/>
            <person name="Dinh H."/>
            <person name="Thornton R."/>
            <person name="Coyle M."/>
            <person name="Francisco L."/>
            <person name="Jackson L."/>
            <person name="Javaid M."/>
            <person name="Korchina V."/>
            <person name="Kovar C."/>
            <person name="Mata R."/>
            <person name="Mathew T."/>
            <person name="Ngo R."/>
            <person name="Nguyen L."/>
            <person name="Nguyen N."/>
            <person name="Okwuonu G."/>
            <person name="Ongeri F."/>
            <person name="Pham C."/>
            <person name="Simmons D."/>
            <person name="Wilczek-Boney K."/>
            <person name="Hale W."/>
            <person name="Jakkamsetti A."/>
            <person name="Pham P."/>
            <person name="Ruth R."/>
            <person name="San Lucas F."/>
            <person name="Warren J."/>
            <person name="Zhang J."/>
            <person name="Zhao Z."/>
            <person name="Zhou C."/>
            <person name="Zhu D."/>
            <person name="Lee S."/>
            <person name="Bess C."/>
            <person name="Blankenburg K."/>
            <person name="Forbes L."/>
            <person name="Fu Q."/>
            <person name="Gubbala S."/>
            <person name="Hirani K."/>
            <person name="Jayaseelan J.C."/>
            <person name="Lara F."/>
            <person name="Munidasa M."/>
            <person name="Palculict T."/>
            <person name="Patil S."/>
            <person name="Pu L.-L."/>
            <person name="Saada N."/>
            <person name="Tang L."/>
            <person name="Weissenberger G."/>
            <person name="Zhu Y."/>
            <person name="Hemphill L."/>
            <person name="Shang Y."/>
            <person name="Youmans B."/>
            <person name="Ayvaz T."/>
            <person name="Ross M."/>
            <person name="Santibanez J."/>
            <person name="Aqrawi P."/>
            <person name="Gross S."/>
            <person name="Joshi V."/>
            <person name="Fowler G."/>
            <person name="Nazareth L."/>
            <person name="Reid J."/>
            <person name="Worley K."/>
            <person name="Petrosino J."/>
            <person name="Highlander S."/>
            <person name="Gibbs R."/>
        </authorList>
    </citation>
    <scope>NUCLEOTIDE SEQUENCE [LARGE SCALE GENOMIC DNA]</scope>
    <source>
        <strain evidence="2 3">ATCC 33035</strain>
    </source>
</reference>
<protein>
    <submittedName>
        <fullName evidence="2">Uncharacterized protein</fullName>
    </submittedName>
</protein>
<evidence type="ECO:0000313" key="2">
    <source>
        <dbReference type="EMBL" id="EFQ79538.1"/>
    </source>
</evidence>
<proteinExistence type="predicted"/>
<comment type="caution">
    <text evidence="2">The sequence shown here is derived from an EMBL/GenBank/DDBJ whole genome shotgun (WGS) entry which is preliminary data.</text>
</comment>
<feature type="transmembrane region" description="Helical" evidence="1">
    <location>
        <begin position="75"/>
        <end position="95"/>
    </location>
</feature>
<keyword evidence="3" id="KW-1185">Reference proteome</keyword>
<keyword evidence="1" id="KW-1133">Transmembrane helix</keyword>
<evidence type="ECO:0000313" key="3">
    <source>
        <dbReference type="Proteomes" id="UP000003020"/>
    </source>
</evidence>
<dbReference type="AlphaFoldDB" id="E2S696"/>
<gene>
    <name evidence="2" type="ORF">HMPREF0305_12048</name>
</gene>
<feature type="transmembrane region" description="Helical" evidence="1">
    <location>
        <begin position="50"/>
        <end position="69"/>
    </location>
</feature>
<keyword evidence="1" id="KW-0472">Membrane</keyword>